<name>A0A0E9UFF1_ANGAN</name>
<organism evidence="1">
    <name type="scientific">Anguilla anguilla</name>
    <name type="common">European freshwater eel</name>
    <name type="synonym">Muraena anguilla</name>
    <dbReference type="NCBI Taxonomy" id="7936"/>
    <lineage>
        <taxon>Eukaryota</taxon>
        <taxon>Metazoa</taxon>
        <taxon>Chordata</taxon>
        <taxon>Craniata</taxon>
        <taxon>Vertebrata</taxon>
        <taxon>Euteleostomi</taxon>
        <taxon>Actinopterygii</taxon>
        <taxon>Neopterygii</taxon>
        <taxon>Teleostei</taxon>
        <taxon>Anguilliformes</taxon>
        <taxon>Anguillidae</taxon>
        <taxon>Anguilla</taxon>
    </lineage>
</organism>
<sequence>MLIDYKWVLQCHLGDITLLHTAVLHLCE</sequence>
<dbReference type="AlphaFoldDB" id="A0A0E9UFF1"/>
<evidence type="ECO:0000313" key="1">
    <source>
        <dbReference type="EMBL" id="JAH64594.1"/>
    </source>
</evidence>
<reference evidence="1" key="1">
    <citation type="submission" date="2014-11" db="EMBL/GenBank/DDBJ databases">
        <authorList>
            <person name="Amaro Gonzalez C."/>
        </authorList>
    </citation>
    <scope>NUCLEOTIDE SEQUENCE</scope>
</reference>
<accession>A0A0E9UFF1</accession>
<protein>
    <submittedName>
        <fullName evidence="1">Uncharacterized protein</fullName>
    </submittedName>
</protein>
<dbReference type="EMBL" id="GBXM01043983">
    <property type="protein sequence ID" value="JAH64594.1"/>
    <property type="molecule type" value="Transcribed_RNA"/>
</dbReference>
<reference evidence="1" key="2">
    <citation type="journal article" date="2015" name="Fish Shellfish Immunol.">
        <title>Early steps in the European eel (Anguilla anguilla)-Vibrio vulnificus interaction in the gills: Role of the RtxA13 toxin.</title>
        <authorList>
            <person name="Callol A."/>
            <person name="Pajuelo D."/>
            <person name="Ebbesson L."/>
            <person name="Teles M."/>
            <person name="MacKenzie S."/>
            <person name="Amaro C."/>
        </authorList>
    </citation>
    <scope>NUCLEOTIDE SEQUENCE</scope>
</reference>
<proteinExistence type="predicted"/>